<name>A0A923KI68_9BURK</name>
<gene>
    <name evidence="2" type="ORF">H8K32_08520</name>
</gene>
<evidence type="ECO:0000313" key="2">
    <source>
        <dbReference type="EMBL" id="MBC3862137.1"/>
    </source>
</evidence>
<feature type="domain" description="Ig-like" evidence="1">
    <location>
        <begin position="174"/>
        <end position="266"/>
    </location>
</feature>
<dbReference type="InterPro" id="IPR013783">
    <property type="entry name" value="Ig-like_fold"/>
</dbReference>
<comment type="caution">
    <text evidence="2">The sequence shown here is derived from an EMBL/GenBank/DDBJ whole genome shotgun (WGS) entry which is preliminary data.</text>
</comment>
<accession>A0A923KI68</accession>
<dbReference type="RefSeq" id="WP_186912050.1">
    <property type="nucleotide sequence ID" value="NZ_JACOFV010000006.1"/>
</dbReference>
<evidence type="ECO:0000313" key="3">
    <source>
        <dbReference type="Proteomes" id="UP000634011"/>
    </source>
</evidence>
<dbReference type="InterPro" id="IPR007110">
    <property type="entry name" value="Ig-like_dom"/>
</dbReference>
<evidence type="ECO:0000259" key="1">
    <source>
        <dbReference type="PROSITE" id="PS50835"/>
    </source>
</evidence>
<sequence>MKSIHLFLTIVHTGAIVYSNIRFVRRALIVNLAFVLSACGGGSSSGSSSGSSTSNGVVSVSVPAPMTVSTGDPLSFVGHASSSAGGISNMYWQVNTLTLGANPVTAVGNSNCATTQADASGNGVNCTLTLSPPALLTADNTYQLTFFATDAKGNTNSSSTTLKVLQSASSTGNPVVTAGANASVTSGDTVPLTCSAVAGSTAPSGVTFAYQWVINDGAGLTFNLINSTTATGSFVAPVVTQATTVKLQCRVTDSNQKTGTAIQTVTINPIVLPTAVPISTSGGNVLPGATQQLDGTASKLYDVNGKVTTGTIYYLWKYTSANPTTSSPITVINPNNAVASIVFPTVVTTPTTYTFTLYVSSSAIDPTNLSALKQYPVVFYVSALPPIVLTITSPIQQVNSGASVYITANTSGTSTNNGTITLPPIYYTWVTLKVPVDPGLLNINSPTTQFIAPTFPAGTAPQNFLLMACASYQTPVPCPGPGSATYNALVVVSP</sequence>
<organism evidence="2 3">
    <name type="scientific">Undibacterium jejuense</name>
    <dbReference type="NCBI Taxonomy" id="1344949"/>
    <lineage>
        <taxon>Bacteria</taxon>
        <taxon>Pseudomonadati</taxon>
        <taxon>Pseudomonadota</taxon>
        <taxon>Betaproteobacteria</taxon>
        <taxon>Burkholderiales</taxon>
        <taxon>Oxalobacteraceae</taxon>
        <taxon>Undibacterium</taxon>
    </lineage>
</organism>
<dbReference type="EMBL" id="JACOFV010000006">
    <property type="protein sequence ID" value="MBC3862137.1"/>
    <property type="molecule type" value="Genomic_DNA"/>
</dbReference>
<dbReference type="AlphaFoldDB" id="A0A923KI68"/>
<protein>
    <recommendedName>
        <fullName evidence="1">Ig-like domain-containing protein</fullName>
    </recommendedName>
</protein>
<proteinExistence type="predicted"/>
<keyword evidence="3" id="KW-1185">Reference proteome</keyword>
<dbReference type="Proteomes" id="UP000634011">
    <property type="component" value="Unassembled WGS sequence"/>
</dbReference>
<dbReference type="Gene3D" id="2.60.40.10">
    <property type="entry name" value="Immunoglobulins"/>
    <property type="match status" value="2"/>
</dbReference>
<dbReference type="PROSITE" id="PS50835">
    <property type="entry name" value="IG_LIKE"/>
    <property type="match status" value="1"/>
</dbReference>
<reference evidence="2" key="1">
    <citation type="submission" date="2020-08" db="EMBL/GenBank/DDBJ databases">
        <title>Novel species isolated from subtropical streams in China.</title>
        <authorList>
            <person name="Lu H."/>
        </authorList>
    </citation>
    <scope>NUCLEOTIDE SEQUENCE</scope>
    <source>
        <strain evidence="2">KACC 12607</strain>
    </source>
</reference>